<protein>
    <submittedName>
        <fullName evidence="1">Uncharacterized protein</fullName>
    </submittedName>
</protein>
<organism evidence="1 2">
    <name type="scientific">Trametes sanguinea</name>
    <dbReference type="NCBI Taxonomy" id="158606"/>
    <lineage>
        <taxon>Eukaryota</taxon>
        <taxon>Fungi</taxon>
        <taxon>Dikarya</taxon>
        <taxon>Basidiomycota</taxon>
        <taxon>Agaricomycotina</taxon>
        <taxon>Agaricomycetes</taxon>
        <taxon>Polyporales</taxon>
        <taxon>Polyporaceae</taxon>
        <taxon>Trametes</taxon>
    </lineage>
</organism>
<keyword evidence="2" id="KW-1185">Reference proteome</keyword>
<dbReference type="EMBL" id="JANSHE010000680">
    <property type="protein sequence ID" value="KAJ3008096.1"/>
    <property type="molecule type" value="Genomic_DNA"/>
</dbReference>
<dbReference type="Proteomes" id="UP001144978">
    <property type="component" value="Unassembled WGS sequence"/>
</dbReference>
<sequence>MASVFQPVPGRPQAPADGSSASPDAKESTTISFEWTLRGLKSIFENSKGEAKSKVTKSPRFGDGRWQIMFYANSGIVGTEGQTFVSVYLACEPTIAEKESAVNGKWSREGQFNFSFEIRSLSKTAQFNMKEAQSHSFYYPGAQNWGWAQFARRDVIQQHSAIRQNDAMVIICSITSTPVPPAPAPAIPRHIVPKDILDTIGSLLDDPTYSDIEFVVPQRRRGESRRIYAARKLLRRVEYFDDMFKSGFAEGASYPGASLDIDGQADLNIPDDASVSDITAYAHQFDDSDFEDEEESMMLDNDHDVPSEPAQQQLEEQADAMLNEDSNAQGDEGANPVKRRAGDEESPSGDQEDKVDESRETVPSPRNIRPKLSHPSSPRSRDVAFVGATALAAFFLDVLLMLACDDYGPFR</sequence>
<comment type="caution">
    <text evidence="1">The sequence shown here is derived from an EMBL/GenBank/DDBJ whole genome shotgun (WGS) entry which is preliminary data.</text>
</comment>
<proteinExistence type="predicted"/>
<name>A0ACC1Q2C5_9APHY</name>
<evidence type="ECO:0000313" key="2">
    <source>
        <dbReference type="Proteomes" id="UP001144978"/>
    </source>
</evidence>
<gene>
    <name evidence="1" type="ORF">NUW54_g3291</name>
</gene>
<evidence type="ECO:0000313" key="1">
    <source>
        <dbReference type="EMBL" id="KAJ3008096.1"/>
    </source>
</evidence>
<accession>A0ACC1Q2C5</accession>
<reference evidence="1" key="1">
    <citation type="submission" date="2022-08" db="EMBL/GenBank/DDBJ databases">
        <title>Genome Sequence of Pycnoporus sanguineus.</title>
        <authorList>
            <person name="Buettner E."/>
        </authorList>
    </citation>
    <scope>NUCLEOTIDE SEQUENCE</scope>
    <source>
        <strain evidence="1">CG-C14</strain>
    </source>
</reference>